<dbReference type="Gene3D" id="3.40.50.410">
    <property type="entry name" value="von Willebrand factor, type A domain"/>
    <property type="match status" value="1"/>
</dbReference>
<organism evidence="2 3">
    <name type="scientific">Kutzneria chonburiensis</name>
    <dbReference type="NCBI Taxonomy" id="1483604"/>
    <lineage>
        <taxon>Bacteria</taxon>
        <taxon>Bacillati</taxon>
        <taxon>Actinomycetota</taxon>
        <taxon>Actinomycetes</taxon>
        <taxon>Pseudonocardiales</taxon>
        <taxon>Pseudonocardiaceae</taxon>
        <taxon>Kutzneria</taxon>
    </lineage>
</organism>
<reference evidence="2 3" key="1">
    <citation type="submission" date="2024-09" db="EMBL/GenBank/DDBJ databases">
        <authorList>
            <person name="Sun Q."/>
            <person name="Mori K."/>
        </authorList>
    </citation>
    <scope>NUCLEOTIDE SEQUENCE [LARGE SCALE GENOMIC DNA]</scope>
    <source>
        <strain evidence="2 3">TBRC 1432</strain>
    </source>
</reference>
<name>A0ABV6N2B3_9PSEU</name>
<dbReference type="Proteomes" id="UP001589810">
    <property type="component" value="Unassembled WGS sequence"/>
</dbReference>
<comment type="caution">
    <text evidence="2">The sequence shown here is derived from an EMBL/GenBank/DDBJ whole genome shotgun (WGS) entry which is preliminary data.</text>
</comment>
<gene>
    <name evidence="2" type="ORF">ACFFH7_34820</name>
</gene>
<dbReference type="SUPFAM" id="SSF53300">
    <property type="entry name" value="vWA-like"/>
    <property type="match status" value="1"/>
</dbReference>
<dbReference type="SUPFAM" id="SSF53850">
    <property type="entry name" value="Periplasmic binding protein-like II"/>
    <property type="match status" value="1"/>
</dbReference>
<accession>A0ABV6N2B3</accession>
<evidence type="ECO:0000313" key="3">
    <source>
        <dbReference type="Proteomes" id="UP001589810"/>
    </source>
</evidence>
<dbReference type="Pfam" id="PF13519">
    <property type="entry name" value="VWA_2"/>
    <property type="match status" value="1"/>
</dbReference>
<keyword evidence="3" id="KW-1185">Reference proteome</keyword>
<dbReference type="EMBL" id="JBHLUD010000013">
    <property type="protein sequence ID" value="MFC0546726.1"/>
    <property type="molecule type" value="Genomic_DNA"/>
</dbReference>
<evidence type="ECO:0000259" key="1">
    <source>
        <dbReference type="PROSITE" id="PS50234"/>
    </source>
</evidence>
<sequence>MVAVLAVGGVVVANTANSVRCAGQVPLRVAVTPSAATAVQSVADAFEHDQTSVNGQCVKVSVVSEGSADVVQSLPTRPIDPPALWIPDSSLWVSTAQGLDNKDPVNSPKLTEHPSLASSPLVVAASTAQADKLGWPKSPVSWQRLVTGQTPIAITDPLTNTEGVATLGLAQGLLPVQSNGLPPQELIAVLLRLRGTTLNSVSNGFDNIRKDPANALLFTTTEQSVVSYNVTTAAPAKAVAIYPAEGTVLFDYPVVRVNTRGEVNGTDQAAAAFEQELRSARSAGIFSAAGFRDSKGTASTSWGGKDGVQAATPPLLPAPSAAQVGTVLRAWNVVHLDGRTLAVIDVSGSMTSPMPGGQNRIEVARDGALAAMALMPDSTYVGLWAFSQQQGPPNDWKELVPLGPLGGKVNGVNQRFALQQAATGLPARVRGGTALYDTAFAAYETLKDDFDPTKVNAVVLITDGKNEKNGGLDLNGLLQMLRAQTDPTKPVQIIGIGLGPDADMNALNAIAAATGGKAYPAADAASFRGVLFDALSRRPCNTGPC</sequence>
<dbReference type="PROSITE" id="PS50234">
    <property type="entry name" value="VWFA"/>
    <property type="match status" value="1"/>
</dbReference>
<proteinExistence type="predicted"/>
<dbReference type="Pfam" id="PF13531">
    <property type="entry name" value="SBP_bac_11"/>
    <property type="match status" value="1"/>
</dbReference>
<feature type="domain" description="VWFA" evidence="1">
    <location>
        <begin position="339"/>
        <end position="535"/>
    </location>
</feature>
<dbReference type="SMART" id="SM00327">
    <property type="entry name" value="VWA"/>
    <property type="match status" value="1"/>
</dbReference>
<protein>
    <submittedName>
        <fullName evidence="2">Substrate-binding domain-containing protein</fullName>
    </submittedName>
</protein>
<evidence type="ECO:0000313" key="2">
    <source>
        <dbReference type="EMBL" id="MFC0546726.1"/>
    </source>
</evidence>
<dbReference type="InterPro" id="IPR036465">
    <property type="entry name" value="vWFA_dom_sf"/>
</dbReference>
<dbReference type="InterPro" id="IPR002035">
    <property type="entry name" value="VWF_A"/>
</dbReference>